<organism evidence="7 8">
    <name type="scientific">Actinomadura viridis</name>
    <dbReference type="NCBI Taxonomy" id="58110"/>
    <lineage>
        <taxon>Bacteria</taxon>
        <taxon>Bacillati</taxon>
        <taxon>Actinomycetota</taxon>
        <taxon>Actinomycetes</taxon>
        <taxon>Streptosporangiales</taxon>
        <taxon>Thermomonosporaceae</taxon>
        <taxon>Actinomadura</taxon>
    </lineage>
</organism>
<comment type="caution">
    <text evidence="7">The sequence shown here is derived from an EMBL/GenBank/DDBJ whole genome shotgun (WGS) entry which is preliminary data.</text>
</comment>
<dbReference type="PANTHER" id="PTHR30468">
    <property type="entry name" value="ALPHA-KETOGLUTARATE-DEPENDENT SULFONATE DIOXYGENASE"/>
    <property type="match status" value="1"/>
</dbReference>
<dbReference type="GO" id="GO:0005737">
    <property type="term" value="C:cytoplasm"/>
    <property type="evidence" value="ECO:0007669"/>
    <property type="project" value="TreeGrafter"/>
</dbReference>
<keyword evidence="5" id="KW-0408">Iron</keyword>
<feature type="domain" description="TauD/TfdA-like" evidence="6">
    <location>
        <begin position="9"/>
        <end position="267"/>
    </location>
</feature>
<keyword evidence="8" id="KW-1185">Reference proteome</keyword>
<evidence type="ECO:0000256" key="5">
    <source>
        <dbReference type="ARBA" id="ARBA00023004"/>
    </source>
</evidence>
<comment type="similarity">
    <text evidence="1">Belongs to the TfdA dioxygenase family.</text>
</comment>
<dbReference type="Pfam" id="PF02668">
    <property type="entry name" value="TauD"/>
    <property type="match status" value="1"/>
</dbReference>
<dbReference type="GO" id="GO:0000908">
    <property type="term" value="F:taurine dioxygenase activity"/>
    <property type="evidence" value="ECO:0007669"/>
    <property type="project" value="UniProtKB-EC"/>
</dbReference>
<name>A0A931DM44_9ACTN</name>
<dbReference type="PANTHER" id="PTHR30468:SF1">
    <property type="entry name" value="ALPHA-KETOGLUTARATE-DEPENDENT SULFONATE DIOXYGENASE"/>
    <property type="match status" value="1"/>
</dbReference>
<dbReference type="InterPro" id="IPR003819">
    <property type="entry name" value="TauD/TfdA-like"/>
</dbReference>
<evidence type="ECO:0000256" key="2">
    <source>
        <dbReference type="ARBA" id="ARBA00022723"/>
    </source>
</evidence>
<dbReference type="InterPro" id="IPR042098">
    <property type="entry name" value="TauD-like_sf"/>
</dbReference>
<dbReference type="SUPFAM" id="SSF51197">
    <property type="entry name" value="Clavaminate synthase-like"/>
    <property type="match status" value="1"/>
</dbReference>
<dbReference type="EMBL" id="JADOUA010000001">
    <property type="protein sequence ID" value="MBG6093734.1"/>
    <property type="molecule type" value="Genomic_DNA"/>
</dbReference>
<evidence type="ECO:0000256" key="4">
    <source>
        <dbReference type="ARBA" id="ARBA00023002"/>
    </source>
</evidence>
<proteinExistence type="inferred from homology"/>
<gene>
    <name evidence="7" type="ORF">IW256_007847</name>
</gene>
<keyword evidence="3 7" id="KW-0223">Dioxygenase</keyword>
<accession>A0A931DM44</accession>
<evidence type="ECO:0000256" key="1">
    <source>
        <dbReference type="ARBA" id="ARBA00005896"/>
    </source>
</evidence>
<evidence type="ECO:0000313" key="7">
    <source>
        <dbReference type="EMBL" id="MBG6093734.1"/>
    </source>
</evidence>
<reference evidence="7" key="1">
    <citation type="submission" date="2020-11" db="EMBL/GenBank/DDBJ databases">
        <title>Sequencing the genomes of 1000 actinobacteria strains.</title>
        <authorList>
            <person name="Klenk H.-P."/>
        </authorList>
    </citation>
    <scope>NUCLEOTIDE SEQUENCE</scope>
    <source>
        <strain evidence="7">DSM 43175</strain>
    </source>
</reference>
<dbReference type="Gene3D" id="3.60.130.10">
    <property type="entry name" value="Clavaminate synthase-like"/>
    <property type="match status" value="1"/>
</dbReference>
<keyword evidence="4 7" id="KW-0560">Oxidoreductase</keyword>
<dbReference type="InterPro" id="IPR051323">
    <property type="entry name" value="AtsK-like"/>
</dbReference>
<evidence type="ECO:0000256" key="3">
    <source>
        <dbReference type="ARBA" id="ARBA00022964"/>
    </source>
</evidence>
<dbReference type="GO" id="GO:0046872">
    <property type="term" value="F:metal ion binding"/>
    <property type="evidence" value="ECO:0007669"/>
    <property type="project" value="UniProtKB-KW"/>
</dbReference>
<keyword evidence="2" id="KW-0479">Metal-binding</keyword>
<evidence type="ECO:0000259" key="6">
    <source>
        <dbReference type="Pfam" id="PF02668"/>
    </source>
</evidence>
<protein>
    <submittedName>
        <fullName evidence="7">Taurine dioxygenase</fullName>
        <ecNumber evidence="7">1.14.11.17</ecNumber>
    </submittedName>
</protein>
<evidence type="ECO:0000313" key="8">
    <source>
        <dbReference type="Proteomes" id="UP000614047"/>
    </source>
</evidence>
<sequence>MEAQDMIEFHPLTRNIGAEVTGVDLAKPLDGEQVQRLRGGLLQHMVLFFRDQHISDEEHVAFAKQFGTANMPPMDTSGSPVHVLDQTDPKGEGGDQWHSDNTFMKVPPMGSLLRAVVLPEVGGDTLWANMYMAYESLAPWLQRLCDELYAEHDLTMSVTKAIDKGHRMDLRAMQEKNPPVIHPVVRVHPETGRKALYVNRSSVTRLIGLSRRENEAILPLLFDAVRDPQFQVRLNWRVGTLAFWDNRPTQHYAVADYTQRRKMHRVTINCPAGIDDGVPKGVDGVTGADAPAEAAAARYL</sequence>
<dbReference type="EC" id="1.14.11.17" evidence="7"/>
<dbReference type="AlphaFoldDB" id="A0A931DM44"/>
<dbReference type="Proteomes" id="UP000614047">
    <property type="component" value="Unassembled WGS sequence"/>
</dbReference>